<proteinExistence type="predicted"/>
<sequence length="102" mass="11901">MYQLSHLCHYQCSLLLIQSPLVIHQEEEEEEAHQEEVEEEVLGMVQQVLLEIASQMYHLTGLIHPQSQVEALQLEAHQEEVEEVHQEEEAHQGVELHMEEVL</sequence>
<dbReference type="EMBL" id="JATN01000322">
    <property type="protein sequence ID" value="EUC56264.1"/>
    <property type="molecule type" value="Genomic_DNA"/>
</dbReference>
<feature type="region of interest" description="Disordered" evidence="1">
    <location>
        <begin position="78"/>
        <end position="102"/>
    </location>
</feature>
<comment type="caution">
    <text evidence="2">The sequence shown here is derived from an EMBL/GenBank/DDBJ whole genome shotgun (WGS) entry which is preliminary data.</text>
</comment>
<feature type="non-terminal residue" evidence="2">
    <location>
        <position position="102"/>
    </location>
</feature>
<protein>
    <submittedName>
        <fullName evidence="2">Uncharacterized protein</fullName>
    </submittedName>
</protein>
<organism evidence="2 3">
    <name type="scientific">Rhizoctonia solani AG-3 Rhs1AP</name>
    <dbReference type="NCBI Taxonomy" id="1086054"/>
    <lineage>
        <taxon>Eukaryota</taxon>
        <taxon>Fungi</taxon>
        <taxon>Dikarya</taxon>
        <taxon>Basidiomycota</taxon>
        <taxon>Agaricomycotina</taxon>
        <taxon>Agaricomycetes</taxon>
        <taxon>Cantharellales</taxon>
        <taxon>Ceratobasidiaceae</taxon>
        <taxon>Rhizoctonia</taxon>
    </lineage>
</organism>
<evidence type="ECO:0000256" key="1">
    <source>
        <dbReference type="SAM" id="MobiDB-lite"/>
    </source>
</evidence>
<evidence type="ECO:0000313" key="3">
    <source>
        <dbReference type="Proteomes" id="UP000030108"/>
    </source>
</evidence>
<dbReference type="AlphaFoldDB" id="X8J3Z4"/>
<evidence type="ECO:0000313" key="2">
    <source>
        <dbReference type="EMBL" id="EUC56264.1"/>
    </source>
</evidence>
<accession>X8J3Z4</accession>
<dbReference type="Proteomes" id="UP000030108">
    <property type="component" value="Unassembled WGS sequence"/>
</dbReference>
<reference evidence="3" key="1">
    <citation type="journal article" date="2014" name="Genome Announc.">
        <title>Draft genome sequence of the plant-pathogenic soil fungus Rhizoctonia solani anastomosis group 3 strain Rhs1AP.</title>
        <authorList>
            <person name="Cubeta M.A."/>
            <person name="Thomas E."/>
            <person name="Dean R.A."/>
            <person name="Jabaji S."/>
            <person name="Neate S.M."/>
            <person name="Tavantzis S."/>
            <person name="Toda T."/>
            <person name="Vilgalys R."/>
            <person name="Bharathan N."/>
            <person name="Fedorova-Abrams N."/>
            <person name="Pakala S.B."/>
            <person name="Pakala S.M."/>
            <person name="Zafar N."/>
            <person name="Joardar V."/>
            <person name="Losada L."/>
            <person name="Nierman W.C."/>
        </authorList>
    </citation>
    <scope>NUCLEOTIDE SEQUENCE [LARGE SCALE GENOMIC DNA]</scope>
    <source>
        <strain evidence="3">AG-3</strain>
    </source>
</reference>
<name>X8J3Z4_9AGAM</name>
<gene>
    <name evidence="2" type="ORF">RSOL_168040</name>
</gene>